<dbReference type="InterPro" id="IPR011993">
    <property type="entry name" value="PH-like_dom_sf"/>
</dbReference>
<sequence>MLQQALGWTSSYLESVLLSQARCCCSAEIDDNQAKGAYLVPSEWSAYESSIRPIGQLSETVDMRPPPVTGRIQDPGIPREESYGDEDGAREATNEVVALRDLMKRFVRDMVHGKEYHVVIEHGQTEPCKLSLTQNLMCLQLEAAGVTHDIPLKNVKDVCSGKLLTNNCSPITLDNLCSTLVLRNNTCVTFRLGSISERDEFTKCVKVLALTIEQ</sequence>
<evidence type="ECO:0000256" key="1">
    <source>
        <dbReference type="SAM" id="MobiDB-lite"/>
    </source>
</evidence>
<evidence type="ECO:0000313" key="2">
    <source>
        <dbReference type="EMBL" id="CAD8352063.1"/>
    </source>
</evidence>
<gene>
    <name evidence="2" type="ORF">PBAH0796_LOCUS7430</name>
</gene>
<dbReference type="AlphaFoldDB" id="A0A7S0A4M3"/>
<dbReference type="EMBL" id="HBEG01012316">
    <property type="protein sequence ID" value="CAD8352063.1"/>
    <property type="molecule type" value="Transcribed_RNA"/>
</dbReference>
<protein>
    <recommendedName>
        <fullName evidence="3">ISP1 C-terminal domain-containing protein</fullName>
    </recommendedName>
</protein>
<evidence type="ECO:0008006" key="3">
    <source>
        <dbReference type="Google" id="ProtNLM"/>
    </source>
</evidence>
<dbReference type="Gene3D" id="2.30.29.30">
    <property type="entry name" value="Pleckstrin-homology domain (PH domain)/Phosphotyrosine-binding domain (PTB)"/>
    <property type="match status" value="1"/>
</dbReference>
<reference evidence="2" key="1">
    <citation type="submission" date="2021-01" db="EMBL/GenBank/DDBJ databases">
        <authorList>
            <person name="Corre E."/>
            <person name="Pelletier E."/>
            <person name="Niang G."/>
            <person name="Scheremetjew M."/>
            <person name="Finn R."/>
            <person name="Kale V."/>
            <person name="Holt S."/>
            <person name="Cochrane G."/>
            <person name="Meng A."/>
            <person name="Brown T."/>
            <person name="Cohen L."/>
        </authorList>
    </citation>
    <scope>NUCLEOTIDE SEQUENCE</scope>
    <source>
        <strain evidence="2">Pbaha01</strain>
    </source>
</reference>
<accession>A0A7S0A4M3</accession>
<feature type="region of interest" description="Disordered" evidence="1">
    <location>
        <begin position="59"/>
        <end position="89"/>
    </location>
</feature>
<feature type="compositionally biased region" description="Basic and acidic residues" evidence="1">
    <location>
        <begin position="77"/>
        <end position="89"/>
    </location>
</feature>
<proteinExistence type="predicted"/>
<organism evidence="2">
    <name type="scientific">Pyrodinium bahamense</name>
    <dbReference type="NCBI Taxonomy" id="73915"/>
    <lineage>
        <taxon>Eukaryota</taxon>
        <taxon>Sar</taxon>
        <taxon>Alveolata</taxon>
        <taxon>Dinophyceae</taxon>
        <taxon>Gonyaulacales</taxon>
        <taxon>Pyrocystaceae</taxon>
        <taxon>Pyrodinium</taxon>
    </lineage>
</organism>
<name>A0A7S0A4M3_9DINO</name>